<dbReference type="FunFam" id="3.90.550.10:FF:000046">
    <property type="entry name" value="Mannose-1-phosphate guanylyltransferase (GDP)"/>
    <property type="match status" value="1"/>
</dbReference>
<dbReference type="SUPFAM" id="SSF51182">
    <property type="entry name" value="RmlC-like cupins"/>
    <property type="match status" value="1"/>
</dbReference>
<dbReference type="InterPro" id="IPR001538">
    <property type="entry name" value="Man6P_isomerase-2_C"/>
</dbReference>
<evidence type="ECO:0000256" key="1">
    <source>
        <dbReference type="ARBA" id="ARBA00006115"/>
    </source>
</evidence>
<dbReference type="GO" id="GO:0000271">
    <property type="term" value="P:polysaccharide biosynthetic process"/>
    <property type="evidence" value="ECO:0007669"/>
    <property type="project" value="InterPro"/>
</dbReference>
<reference evidence="12" key="1">
    <citation type="journal article" date="2021" name="Front. Mar. Sci.">
        <title>Genomes of Diverse Isolates of Prochlorococcus High-Light-Adapted Clade II in the Western Pacific Ocean.</title>
        <authorList>
            <person name="Yan W."/>
            <person name="Feng X."/>
            <person name="Zhang W."/>
            <person name="Nawaz M.Z."/>
            <person name="Luo T."/>
            <person name="Zhang R."/>
            <person name="Jiao N."/>
        </authorList>
    </citation>
    <scope>NUCLEOTIDE SEQUENCE</scope>
    <source>
        <strain evidence="12">XMU1424</strain>
    </source>
</reference>
<evidence type="ECO:0000256" key="8">
    <source>
        <dbReference type="RuleBase" id="RU004190"/>
    </source>
</evidence>
<evidence type="ECO:0000313" key="12">
    <source>
        <dbReference type="EMBL" id="MBO6987535.1"/>
    </source>
</evidence>
<dbReference type="GO" id="GO:0009298">
    <property type="term" value="P:GDP-mannose biosynthetic process"/>
    <property type="evidence" value="ECO:0007669"/>
    <property type="project" value="TreeGrafter"/>
</dbReference>
<comment type="catalytic activity">
    <reaction evidence="7">
        <text>alpha-D-mannose 1-phosphate + GTP + H(+) = GDP-alpha-D-mannose + diphosphate</text>
        <dbReference type="Rhea" id="RHEA:15229"/>
        <dbReference type="ChEBI" id="CHEBI:15378"/>
        <dbReference type="ChEBI" id="CHEBI:33019"/>
        <dbReference type="ChEBI" id="CHEBI:37565"/>
        <dbReference type="ChEBI" id="CHEBI:57527"/>
        <dbReference type="ChEBI" id="CHEBI:58409"/>
        <dbReference type="EC" id="2.7.7.13"/>
    </reaction>
</comment>
<dbReference type="InterPro" id="IPR014710">
    <property type="entry name" value="RmlC-like_jellyroll"/>
</dbReference>
<feature type="domain" description="MannoseP isomerase/GMP-like beta-helix" evidence="11">
    <location>
        <begin position="302"/>
        <end position="356"/>
    </location>
</feature>
<dbReference type="SUPFAM" id="SSF53448">
    <property type="entry name" value="Nucleotide-diphospho-sugar transferases"/>
    <property type="match status" value="1"/>
</dbReference>
<evidence type="ECO:0000256" key="4">
    <source>
        <dbReference type="ARBA" id="ARBA00022695"/>
    </source>
</evidence>
<keyword evidence="6" id="KW-0342">GTP-binding</keyword>
<dbReference type="InterPro" id="IPR029044">
    <property type="entry name" value="Nucleotide-diphossugar_trans"/>
</dbReference>
<dbReference type="GO" id="GO:0016853">
    <property type="term" value="F:isomerase activity"/>
    <property type="evidence" value="ECO:0007669"/>
    <property type="project" value="UniProtKB-KW"/>
</dbReference>
<keyword evidence="12" id="KW-0413">Isomerase</keyword>
<protein>
    <recommendedName>
        <fullName evidence="2">mannose-1-phosphate guanylyltransferase</fullName>
        <ecNumber evidence="2">2.7.7.13</ecNumber>
    </recommendedName>
</protein>
<dbReference type="EMBL" id="JAEPLE010000001">
    <property type="protein sequence ID" value="MBO6987535.1"/>
    <property type="molecule type" value="Genomic_DNA"/>
</dbReference>
<dbReference type="GO" id="GO:0004475">
    <property type="term" value="F:mannose-1-phosphate guanylyltransferase (GTP) activity"/>
    <property type="evidence" value="ECO:0007669"/>
    <property type="project" value="UniProtKB-EC"/>
</dbReference>
<dbReference type="Gene3D" id="3.90.550.10">
    <property type="entry name" value="Spore Coat Polysaccharide Biosynthesis Protein SpsA, Chain A"/>
    <property type="match status" value="1"/>
</dbReference>
<dbReference type="CDD" id="cd02509">
    <property type="entry name" value="GDP-M1P_Guanylyltransferase"/>
    <property type="match status" value="1"/>
</dbReference>
<proteinExistence type="inferred from homology"/>
<dbReference type="Pfam" id="PF00483">
    <property type="entry name" value="NTP_transferase"/>
    <property type="match status" value="1"/>
</dbReference>
<comment type="caution">
    <text evidence="12">The sequence shown here is derived from an EMBL/GenBank/DDBJ whole genome shotgun (WGS) entry which is preliminary data.</text>
</comment>
<feature type="domain" description="Nucleotidyl transferase" evidence="9">
    <location>
        <begin position="8"/>
        <end position="295"/>
    </location>
</feature>
<dbReference type="InterPro" id="IPR051161">
    <property type="entry name" value="Mannose-6P_isomerase_type2"/>
</dbReference>
<gene>
    <name evidence="12" type="ORF">JJ833_01585</name>
</gene>
<feature type="domain" description="Mannose-6-phosphate isomerase type II C-terminal" evidence="10">
    <location>
        <begin position="363"/>
        <end position="474"/>
    </location>
</feature>
<dbReference type="PANTHER" id="PTHR46390">
    <property type="entry name" value="MANNOSE-1-PHOSPHATE GUANYLYLTRANSFERASE"/>
    <property type="match status" value="1"/>
</dbReference>
<evidence type="ECO:0000256" key="5">
    <source>
        <dbReference type="ARBA" id="ARBA00022741"/>
    </source>
</evidence>
<dbReference type="PANTHER" id="PTHR46390:SF1">
    <property type="entry name" value="MANNOSE-1-PHOSPHATE GUANYLYLTRANSFERASE"/>
    <property type="match status" value="1"/>
</dbReference>
<dbReference type="FunFam" id="2.60.120.10:FF:000032">
    <property type="entry name" value="Mannose-1-phosphate guanylyltransferase/mannose-6-phosphate isomerase"/>
    <property type="match status" value="1"/>
</dbReference>
<dbReference type="InterPro" id="IPR011051">
    <property type="entry name" value="RmlC_Cupin_sf"/>
</dbReference>
<evidence type="ECO:0000259" key="10">
    <source>
        <dbReference type="Pfam" id="PF01050"/>
    </source>
</evidence>
<keyword evidence="4 12" id="KW-0548">Nucleotidyltransferase</keyword>
<dbReference type="InterPro" id="IPR006375">
    <property type="entry name" value="Man1P_GuaTrfase/Man6P_Isoase"/>
</dbReference>
<organism evidence="12">
    <name type="scientific">Prochlorococcus marinus XMU1424</name>
    <dbReference type="NCBI Taxonomy" id="2774497"/>
    <lineage>
        <taxon>Bacteria</taxon>
        <taxon>Bacillati</taxon>
        <taxon>Cyanobacteriota</taxon>
        <taxon>Cyanophyceae</taxon>
        <taxon>Synechococcales</taxon>
        <taxon>Prochlorococcaceae</taxon>
        <taxon>Prochlorococcus</taxon>
    </lineage>
</organism>
<dbReference type="InterPro" id="IPR049577">
    <property type="entry name" value="GMPP_N"/>
</dbReference>
<evidence type="ECO:0000259" key="9">
    <source>
        <dbReference type="Pfam" id="PF00483"/>
    </source>
</evidence>
<evidence type="ECO:0000256" key="6">
    <source>
        <dbReference type="ARBA" id="ARBA00023134"/>
    </source>
</evidence>
<comment type="similarity">
    <text evidence="1 8">Belongs to the mannose-6-phosphate isomerase type 2 family.</text>
</comment>
<dbReference type="Gene3D" id="2.60.120.10">
    <property type="entry name" value="Jelly Rolls"/>
    <property type="match status" value="1"/>
</dbReference>
<dbReference type="Pfam" id="PF01050">
    <property type="entry name" value="MannoseP_isomer"/>
    <property type="match status" value="1"/>
</dbReference>
<evidence type="ECO:0000256" key="2">
    <source>
        <dbReference type="ARBA" id="ARBA00012387"/>
    </source>
</evidence>
<evidence type="ECO:0000256" key="3">
    <source>
        <dbReference type="ARBA" id="ARBA00022679"/>
    </source>
</evidence>
<accession>A0A9D9BVY2</accession>
<keyword evidence="5" id="KW-0547">Nucleotide-binding</keyword>
<dbReference type="InterPro" id="IPR005835">
    <property type="entry name" value="NTP_transferase_dom"/>
</dbReference>
<dbReference type="InterPro" id="IPR054566">
    <property type="entry name" value="ManC/GMP-like_b-helix"/>
</dbReference>
<dbReference type="AlphaFoldDB" id="A0A9D9BVY2"/>
<dbReference type="CDD" id="cd02213">
    <property type="entry name" value="cupin_PMI_typeII_C"/>
    <property type="match status" value="1"/>
</dbReference>
<name>A0A9D9BVY2_PROMR</name>
<dbReference type="GO" id="GO:0005525">
    <property type="term" value="F:GTP binding"/>
    <property type="evidence" value="ECO:0007669"/>
    <property type="project" value="UniProtKB-KW"/>
</dbReference>
<sequence>MMEDNILPVIMCGGTGSRLWPLSRKSFPKQFLSLDDNKYSLLQNTQLRLQKLKNLDSPILICNEEHRFIVAEQMREIEITPFSILLEPFGRNTAPTITLAALKALELKENADPIILVLSSDHIINKTENFLKAIKAGVGYAKKDRLVTFGVIPRSPHTGYGYIKSENPFDLEKISGEKIVEFTEKPNAELAEKFILDKRFSWNSGIFMFKATTILNEFKKHAPLVLELCKESLSKSKFDLDFQRLNKEAFKKCPNISIDYSIMEKSNKGTVLPLDAGWSDIGSWESLWENSEKDNNGNVVQGKVVNLFSNNSFLSSNSRLLVGIGLQNIIAVETNDAILITKKSESQKVKDIVKKLKEIEFSEGEKHLKIFRPWGFYISIAQESTWQVKMIEVKPNGKLSLQMHHHRSEHWVIVKGRAKVELESKVEYLNENQSIYIPLGSKHRLTNPGKIPLVLIEVQSGSYVGEDDIVRYDDKYGR</sequence>
<dbReference type="Pfam" id="PF22640">
    <property type="entry name" value="ManC_GMP_beta-helix"/>
    <property type="match status" value="1"/>
</dbReference>
<evidence type="ECO:0000259" key="11">
    <source>
        <dbReference type="Pfam" id="PF22640"/>
    </source>
</evidence>
<dbReference type="EC" id="2.7.7.13" evidence="2"/>
<keyword evidence="3 12" id="KW-0808">Transferase</keyword>
<evidence type="ECO:0000256" key="7">
    <source>
        <dbReference type="ARBA" id="ARBA00047343"/>
    </source>
</evidence>
<dbReference type="NCBIfam" id="TIGR01479">
    <property type="entry name" value="GMP_PMI"/>
    <property type="match status" value="1"/>
</dbReference>